<feature type="compositionally biased region" description="Polar residues" evidence="1">
    <location>
        <begin position="60"/>
        <end position="78"/>
    </location>
</feature>
<name>A9V5P2_MONBE</name>
<protein>
    <submittedName>
        <fullName evidence="2">Uncharacterized protein</fullName>
    </submittedName>
</protein>
<feature type="compositionally biased region" description="Polar residues" evidence="1">
    <location>
        <begin position="1"/>
        <end position="12"/>
    </location>
</feature>
<reference evidence="2 3" key="1">
    <citation type="journal article" date="2008" name="Nature">
        <title>The genome of the choanoflagellate Monosiga brevicollis and the origin of metazoans.</title>
        <authorList>
            <consortium name="JGI Sequencing"/>
            <person name="King N."/>
            <person name="Westbrook M.J."/>
            <person name="Young S.L."/>
            <person name="Kuo A."/>
            <person name="Abedin M."/>
            <person name="Chapman J."/>
            <person name="Fairclough S."/>
            <person name="Hellsten U."/>
            <person name="Isogai Y."/>
            <person name="Letunic I."/>
            <person name="Marr M."/>
            <person name="Pincus D."/>
            <person name="Putnam N."/>
            <person name="Rokas A."/>
            <person name="Wright K.J."/>
            <person name="Zuzow R."/>
            <person name="Dirks W."/>
            <person name="Good M."/>
            <person name="Goodstein D."/>
            <person name="Lemons D."/>
            <person name="Li W."/>
            <person name="Lyons J.B."/>
            <person name="Morris A."/>
            <person name="Nichols S."/>
            <person name="Richter D.J."/>
            <person name="Salamov A."/>
            <person name="Bork P."/>
            <person name="Lim W.A."/>
            <person name="Manning G."/>
            <person name="Miller W.T."/>
            <person name="McGinnis W."/>
            <person name="Shapiro H."/>
            <person name="Tjian R."/>
            <person name="Grigoriev I.V."/>
            <person name="Rokhsar D."/>
        </authorList>
    </citation>
    <scope>NUCLEOTIDE SEQUENCE [LARGE SCALE GENOMIC DNA]</scope>
    <source>
        <strain evidence="3">MX1 / ATCC 50154</strain>
    </source>
</reference>
<dbReference type="AlphaFoldDB" id="A9V5P2"/>
<dbReference type="EMBL" id="CH991561">
    <property type="protein sequence ID" value="EDQ87075.1"/>
    <property type="molecule type" value="Genomic_DNA"/>
</dbReference>
<gene>
    <name evidence="2" type="ORF">MONBRDRAFT_10257</name>
</gene>
<dbReference type="KEGG" id="mbr:MONBRDRAFT_10257"/>
<dbReference type="Proteomes" id="UP000001357">
    <property type="component" value="Unassembled WGS sequence"/>
</dbReference>
<evidence type="ECO:0000313" key="2">
    <source>
        <dbReference type="EMBL" id="EDQ87075.1"/>
    </source>
</evidence>
<evidence type="ECO:0000256" key="1">
    <source>
        <dbReference type="SAM" id="MobiDB-lite"/>
    </source>
</evidence>
<dbReference type="GeneID" id="5893340"/>
<feature type="region of interest" description="Disordered" evidence="1">
    <location>
        <begin position="128"/>
        <end position="182"/>
    </location>
</feature>
<sequence>MATLPPWTSSRLGESITGLMDVPWDADDEDQGHGHENKHMYTVQESEEDTSMPTRPRDAQYQTHTTSDVSCASPSRLGSRQGGHYSSWLDNMHGGIIDMADSARVRVWQRRHEGYVPELVDVLEETGPSVVNGRSDSRSEWSGSVTSDDGHLDEGGTEYGLNHPSRHGSRAQRAASESGTTTCSFQRIRPGRHGYAIRPSGLECLHVLQTHRRQSLSVED</sequence>
<proteinExistence type="predicted"/>
<dbReference type="RefSeq" id="XP_001748018.1">
    <property type="nucleotide sequence ID" value="XM_001747966.1"/>
</dbReference>
<organism evidence="2 3">
    <name type="scientific">Monosiga brevicollis</name>
    <name type="common">Choanoflagellate</name>
    <dbReference type="NCBI Taxonomy" id="81824"/>
    <lineage>
        <taxon>Eukaryota</taxon>
        <taxon>Choanoflagellata</taxon>
        <taxon>Craspedida</taxon>
        <taxon>Salpingoecidae</taxon>
        <taxon>Monosiga</taxon>
    </lineage>
</organism>
<accession>A9V5P2</accession>
<keyword evidence="3" id="KW-1185">Reference proteome</keyword>
<dbReference type="InParanoid" id="A9V5P2"/>
<evidence type="ECO:0000313" key="3">
    <source>
        <dbReference type="Proteomes" id="UP000001357"/>
    </source>
</evidence>
<feature type="region of interest" description="Disordered" evidence="1">
    <location>
        <begin position="1"/>
        <end position="80"/>
    </location>
</feature>